<dbReference type="AlphaFoldDB" id="A0AA38MCG0"/>
<sequence>MGTTSSTIKIVNDTSTDIVNTSVYDFDSFDFVKSNDPSSNLNGLSINAKRSVERIVDLFSPASHCPVTVTLTFKDKSEDTFRIDLKYAEGCCARFDHSRRSHKMSHTLDNKKIIVTIENTAEQNKNEEAEESLRRARQAMRRRLYDQALDHLCHAKNLASKADIVREIRSEESEVYSSYGDSMFEEGLFMERTERFQSAEGKFSSAKSFFQRSLKLVYSGETQEKIRFSELKISGNKSTNTAKELENDASVMVENEEYETALDKYEAALRKYKEAKRKQKYEYS</sequence>
<dbReference type="EMBL" id="JALNTZ010000005">
    <property type="protein sequence ID" value="KAJ3651309.1"/>
    <property type="molecule type" value="Genomic_DNA"/>
</dbReference>
<evidence type="ECO:0000313" key="3">
    <source>
        <dbReference type="Proteomes" id="UP001168821"/>
    </source>
</evidence>
<protein>
    <submittedName>
        <fullName evidence="2">Uncharacterized protein</fullName>
    </submittedName>
</protein>
<accession>A0AA38MCG0</accession>
<comment type="caution">
    <text evidence="2">The sequence shown here is derived from an EMBL/GenBank/DDBJ whole genome shotgun (WGS) entry which is preliminary data.</text>
</comment>
<keyword evidence="1" id="KW-0175">Coiled coil</keyword>
<dbReference type="Proteomes" id="UP001168821">
    <property type="component" value="Unassembled WGS sequence"/>
</dbReference>
<keyword evidence="3" id="KW-1185">Reference proteome</keyword>
<gene>
    <name evidence="2" type="ORF">Zmor_017359</name>
</gene>
<evidence type="ECO:0000313" key="2">
    <source>
        <dbReference type="EMBL" id="KAJ3651309.1"/>
    </source>
</evidence>
<dbReference type="Gene3D" id="1.25.40.10">
    <property type="entry name" value="Tetratricopeptide repeat domain"/>
    <property type="match status" value="1"/>
</dbReference>
<dbReference type="InterPro" id="IPR011990">
    <property type="entry name" value="TPR-like_helical_dom_sf"/>
</dbReference>
<reference evidence="2" key="1">
    <citation type="journal article" date="2023" name="G3 (Bethesda)">
        <title>Whole genome assemblies of Zophobas morio and Tenebrio molitor.</title>
        <authorList>
            <person name="Kaur S."/>
            <person name="Stinson S.A."/>
            <person name="diCenzo G.C."/>
        </authorList>
    </citation>
    <scope>NUCLEOTIDE SEQUENCE</scope>
    <source>
        <strain evidence="2">QUZm001</strain>
    </source>
</reference>
<proteinExistence type="predicted"/>
<organism evidence="2 3">
    <name type="scientific">Zophobas morio</name>
    <dbReference type="NCBI Taxonomy" id="2755281"/>
    <lineage>
        <taxon>Eukaryota</taxon>
        <taxon>Metazoa</taxon>
        <taxon>Ecdysozoa</taxon>
        <taxon>Arthropoda</taxon>
        <taxon>Hexapoda</taxon>
        <taxon>Insecta</taxon>
        <taxon>Pterygota</taxon>
        <taxon>Neoptera</taxon>
        <taxon>Endopterygota</taxon>
        <taxon>Coleoptera</taxon>
        <taxon>Polyphaga</taxon>
        <taxon>Cucujiformia</taxon>
        <taxon>Tenebrionidae</taxon>
        <taxon>Zophobas</taxon>
    </lineage>
</organism>
<name>A0AA38MCG0_9CUCU</name>
<evidence type="ECO:0000256" key="1">
    <source>
        <dbReference type="SAM" id="Coils"/>
    </source>
</evidence>
<feature type="coiled-coil region" evidence="1">
    <location>
        <begin position="255"/>
        <end position="282"/>
    </location>
</feature>